<name>A0A927BZR5_9GAMM</name>
<comment type="caution">
    <text evidence="1">The sequence shown here is derived from an EMBL/GenBank/DDBJ whole genome shotgun (WGS) entry which is preliminary data.</text>
</comment>
<evidence type="ECO:0000313" key="1">
    <source>
        <dbReference type="EMBL" id="MBD2858054.1"/>
    </source>
</evidence>
<proteinExistence type="predicted"/>
<protein>
    <submittedName>
        <fullName evidence="1">Uncharacterized protein</fullName>
    </submittedName>
</protein>
<organism evidence="1 2">
    <name type="scientific">Spongiibacter pelagi</name>
    <dbReference type="NCBI Taxonomy" id="2760804"/>
    <lineage>
        <taxon>Bacteria</taxon>
        <taxon>Pseudomonadati</taxon>
        <taxon>Pseudomonadota</taxon>
        <taxon>Gammaproteobacteria</taxon>
        <taxon>Cellvibrionales</taxon>
        <taxon>Spongiibacteraceae</taxon>
        <taxon>Spongiibacter</taxon>
    </lineage>
</organism>
<keyword evidence="2" id="KW-1185">Reference proteome</keyword>
<dbReference type="RefSeq" id="WP_190762435.1">
    <property type="nucleotide sequence ID" value="NZ_JACXLD010000001.1"/>
</dbReference>
<reference evidence="1" key="1">
    <citation type="submission" date="2020-09" db="EMBL/GenBank/DDBJ databases">
        <authorList>
            <person name="Yoon J.-W."/>
        </authorList>
    </citation>
    <scope>NUCLEOTIDE SEQUENCE</scope>
    <source>
        <strain evidence="1">KMU-158</strain>
    </source>
</reference>
<evidence type="ECO:0000313" key="2">
    <source>
        <dbReference type="Proteomes" id="UP000610558"/>
    </source>
</evidence>
<dbReference type="EMBL" id="JACXLD010000001">
    <property type="protein sequence ID" value="MBD2858054.1"/>
    <property type="molecule type" value="Genomic_DNA"/>
</dbReference>
<dbReference type="Proteomes" id="UP000610558">
    <property type="component" value="Unassembled WGS sequence"/>
</dbReference>
<gene>
    <name evidence="1" type="ORF">IB286_03470</name>
</gene>
<dbReference type="AlphaFoldDB" id="A0A927BZR5"/>
<accession>A0A927BZR5</accession>
<sequence length="61" mass="6909">MGDVLPFAKRKPAANKQAGTLCREGHHKWKVDKAKQFDVKQGKLVTVYRCERCGKLKTTAH</sequence>